<name>A0A2A2I168_9GAMM</name>
<protein>
    <submittedName>
        <fullName evidence="1">Uncharacterized protein</fullName>
    </submittedName>
</protein>
<comment type="caution">
    <text evidence="1">The sequence shown here is derived from an EMBL/GenBank/DDBJ whole genome shotgun (WGS) entry which is preliminary data.</text>
</comment>
<proteinExistence type="predicted"/>
<reference evidence="1 2" key="1">
    <citation type="submission" date="2017-07" db="EMBL/GenBank/DDBJ databases">
        <title>Tamlnaduibacter salinus (Mi-7) genome sequencing.</title>
        <authorList>
            <person name="Verma A."/>
            <person name="Krishnamurthi S."/>
        </authorList>
    </citation>
    <scope>NUCLEOTIDE SEQUENCE [LARGE SCALE GENOMIC DNA]</scope>
    <source>
        <strain evidence="1 2">Mi-7</strain>
    </source>
</reference>
<organism evidence="1 2">
    <name type="scientific">Tamilnaduibacter salinus</name>
    <dbReference type="NCBI Taxonomy" id="1484056"/>
    <lineage>
        <taxon>Bacteria</taxon>
        <taxon>Pseudomonadati</taxon>
        <taxon>Pseudomonadota</taxon>
        <taxon>Gammaproteobacteria</taxon>
        <taxon>Pseudomonadales</taxon>
        <taxon>Marinobacteraceae</taxon>
        <taxon>Tamilnaduibacter</taxon>
    </lineage>
</organism>
<dbReference type="RefSeq" id="WP_095611905.1">
    <property type="nucleotide sequence ID" value="NZ_NMPM01000083.1"/>
</dbReference>
<dbReference type="AlphaFoldDB" id="A0A2A2I168"/>
<evidence type="ECO:0000313" key="1">
    <source>
        <dbReference type="EMBL" id="PAV25036.1"/>
    </source>
</evidence>
<evidence type="ECO:0000313" key="2">
    <source>
        <dbReference type="Proteomes" id="UP000218332"/>
    </source>
</evidence>
<sequence length="111" mass="12237">MSAKQRLIIVVLFFLLGATCLGAGLYFGAMYGGFLNSSAMISSNYKHHKDLYSCGVEGDVECFKDSFRSLASRNSYFARMAASEPLPEELKAEMKKISEWYETKSGGLGNP</sequence>
<accession>A0A2A2I168</accession>
<dbReference type="EMBL" id="NMPM01000083">
    <property type="protein sequence ID" value="PAV25036.1"/>
    <property type="molecule type" value="Genomic_DNA"/>
</dbReference>
<keyword evidence="2" id="KW-1185">Reference proteome</keyword>
<dbReference type="Proteomes" id="UP000218332">
    <property type="component" value="Unassembled WGS sequence"/>
</dbReference>
<gene>
    <name evidence="1" type="ORF">CF392_13100</name>
</gene>